<feature type="compositionally biased region" description="Basic residues" evidence="1">
    <location>
        <begin position="1"/>
        <end position="11"/>
    </location>
</feature>
<evidence type="ECO:0000313" key="4">
    <source>
        <dbReference type="Proteomes" id="UP000827721"/>
    </source>
</evidence>
<dbReference type="PANTHER" id="PTHR35481">
    <property type="entry name" value="DNA-DIRECTED RNA POLYMERASE SUBUNIT ALPHA"/>
    <property type="match status" value="1"/>
</dbReference>
<dbReference type="PANTHER" id="PTHR35481:SF1">
    <property type="entry name" value="DNA-DIRECTED RNA POLYMERASE SUBUNIT ALPHA"/>
    <property type="match status" value="1"/>
</dbReference>
<name>A0ABQ8I571_9ROSI</name>
<dbReference type="InterPro" id="IPR057225">
    <property type="entry name" value="DUF7903"/>
</dbReference>
<evidence type="ECO:0000313" key="3">
    <source>
        <dbReference type="EMBL" id="KAH7571772.1"/>
    </source>
</evidence>
<organism evidence="3 4">
    <name type="scientific">Xanthoceras sorbifolium</name>
    <dbReference type="NCBI Taxonomy" id="99658"/>
    <lineage>
        <taxon>Eukaryota</taxon>
        <taxon>Viridiplantae</taxon>
        <taxon>Streptophyta</taxon>
        <taxon>Embryophyta</taxon>
        <taxon>Tracheophyta</taxon>
        <taxon>Spermatophyta</taxon>
        <taxon>Magnoliopsida</taxon>
        <taxon>eudicotyledons</taxon>
        <taxon>Gunneridae</taxon>
        <taxon>Pentapetalae</taxon>
        <taxon>rosids</taxon>
        <taxon>malvids</taxon>
        <taxon>Sapindales</taxon>
        <taxon>Sapindaceae</taxon>
        <taxon>Xanthoceroideae</taxon>
        <taxon>Xanthoceras</taxon>
    </lineage>
</organism>
<evidence type="ECO:0000259" key="2">
    <source>
        <dbReference type="Pfam" id="PF25475"/>
    </source>
</evidence>
<comment type="caution">
    <text evidence="3">The sequence shown here is derived from an EMBL/GenBank/DDBJ whole genome shotgun (WGS) entry which is preliminary data.</text>
</comment>
<proteinExistence type="predicted"/>
<feature type="domain" description="DUF7903" evidence="2">
    <location>
        <begin position="219"/>
        <end position="347"/>
    </location>
</feature>
<dbReference type="EMBL" id="JAFEMO010000004">
    <property type="protein sequence ID" value="KAH7571772.1"/>
    <property type="molecule type" value="Genomic_DNA"/>
</dbReference>
<sequence>MAYIPPHKRHSKDSERPSPTPELLVPQSKRNFNLRSSQHNLVRSGKIVYADQAISRWCAVGLDDCNQFPCSVHLEPVSVELVGRRTGEKPLVMVNSNPAKENEEVRNNISISPWEYVAENVWPDLLSSYEILRSKMECENLEELKPTLVARFGKILFSGSPSCGLESVVKDQVAETTLRQLRKSFYTNIPSSYMENIVSGVVPKIGFDLIDEKEVFHVKVELNQVRQMVVDVSCVHKNLDLRLMLCTKRILTALTDDEMHSIKNLINSAVLDPEVKGGLRWPLGKSHSGDGYSVVGVWHTTAREYKSPSLRLKVRHADRFDFKTATGEATIEVVLKLKRIISDLQVDAV</sequence>
<evidence type="ECO:0000256" key="1">
    <source>
        <dbReference type="SAM" id="MobiDB-lite"/>
    </source>
</evidence>
<dbReference type="Proteomes" id="UP000827721">
    <property type="component" value="Unassembled WGS sequence"/>
</dbReference>
<dbReference type="Pfam" id="PF25475">
    <property type="entry name" value="DUF7903"/>
    <property type="match status" value="1"/>
</dbReference>
<protein>
    <recommendedName>
        <fullName evidence="2">DUF7903 domain-containing protein</fullName>
    </recommendedName>
</protein>
<accession>A0ABQ8I571</accession>
<feature type="region of interest" description="Disordered" evidence="1">
    <location>
        <begin position="1"/>
        <end position="22"/>
    </location>
</feature>
<reference evidence="3 4" key="1">
    <citation type="submission" date="2021-02" db="EMBL/GenBank/DDBJ databases">
        <title>Plant Genome Project.</title>
        <authorList>
            <person name="Zhang R.-G."/>
        </authorList>
    </citation>
    <scope>NUCLEOTIDE SEQUENCE [LARGE SCALE GENOMIC DNA]</scope>
    <source>
        <tissue evidence="3">Leaves</tissue>
    </source>
</reference>
<keyword evidence="4" id="KW-1185">Reference proteome</keyword>
<gene>
    <name evidence="3" type="ORF">JRO89_XS04G0137800</name>
</gene>